<evidence type="ECO:0000259" key="1">
    <source>
        <dbReference type="PROSITE" id="PS51819"/>
    </source>
</evidence>
<dbReference type="Pfam" id="PF00903">
    <property type="entry name" value="Glyoxalase"/>
    <property type="match status" value="1"/>
</dbReference>
<dbReference type="InterPro" id="IPR029068">
    <property type="entry name" value="Glyas_Bleomycin-R_OHBP_Dase"/>
</dbReference>
<name>A0A3G2T0T2_9GAMM</name>
<evidence type="ECO:0000313" key="2">
    <source>
        <dbReference type="EMBL" id="AYO53635.1"/>
    </source>
</evidence>
<feature type="domain" description="VOC" evidence="1">
    <location>
        <begin position="141"/>
        <end position="263"/>
    </location>
</feature>
<protein>
    <recommendedName>
        <fullName evidence="1">VOC domain-containing protein</fullName>
    </recommendedName>
</protein>
<reference evidence="2 3" key="1">
    <citation type="submission" date="2018-10" db="EMBL/GenBank/DDBJ databases">
        <title>The complete genome of Acinetobacter wuhouensis strain WCHAW010062.</title>
        <authorList>
            <person name="Hu Y."/>
            <person name="Long H."/>
            <person name="Feng Y."/>
            <person name="Zong Z."/>
        </authorList>
    </citation>
    <scope>NUCLEOTIDE SEQUENCE [LARGE SCALE GENOMIC DNA]</scope>
    <source>
        <strain evidence="2 3">WCHAW010062</strain>
    </source>
</reference>
<dbReference type="EMBL" id="CP033133">
    <property type="protein sequence ID" value="AYO53635.1"/>
    <property type="molecule type" value="Genomic_DNA"/>
</dbReference>
<feature type="domain" description="VOC" evidence="1">
    <location>
        <begin position="6"/>
        <end position="119"/>
    </location>
</feature>
<dbReference type="AlphaFoldDB" id="A0A3G2T0T2"/>
<dbReference type="CDD" id="cd07237">
    <property type="entry name" value="BphC1-RGP6_C_like"/>
    <property type="match status" value="1"/>
</dbReference>
<sequence length="290" mass="32233">MKGISTLSYLVIEASDLPAWQAFAERLGFQVIQTSSAELQLRMDDQSYRMIISQGALDDLKTIGWAFPNTDALAAYVTELAHKGIMAIKASAELKEQRQVDELYTVNDLNGIQHEFVAGVKKCNDTFSSTQLQSEFLTDEGLGHVLISTQDKDASVDFYQRLGLSITDTIAEEIAPGIVIDATFMHVNERHHSFAFAPMPPEAKRLHHLMIEVASIDDVGLAFDRCTSAQDPIVMSLGKHPNDEMFSFYVQSPSGLAVEVGYGGKLIDYKNWQTESFSKLSSWGHKQHRA</sequence>
<accession>A0A3G2T0T2</accession>
<proteinExistence type="predicted"/>
<organism evidence="2 3">
    <name type="scientific">Acinetobacter wuhouensis</name>
    <dbReference type="NCBI Taxonomy" id="1879050"/>
    <lineage>
        <taxon>Bacteria</taxon>
        <taxon>Pseudomonadati</taxon>
        <taxon>Pseudomonadota</taxon>
        <taxon>Gammaproteobacteria</taxon>
        <taxon>Moraxellales</taxon>
        <taxon>Moraxellaceae</taxon>
        <taxon>Acinetobacter</taxon>
    </lineage>
</organism>
<dbReference type="SUPFAM" id="SSF54593">
    <property type="entry name" value="Glyoxalase/Bleomycin resistance protein/Dihydroxybiphenyl dioxygenase"/>
    <property type="match status" value="2"/>
</dbReference>
<evidence type="ECO:0000313" key="3">
    <source>
        <dbReference type="Proteomes" id="UP000279962"/>
    </source>
</evidence>
<dbReference type="Gene3D" id="3.10.180.10">
    <property type="entry name" value="2,3-Dihydroxybiphenyl 1,2-Dioxygenase, domain 1"/>
    <property type="match status" value="2"/>
</dbReference>
<dbReference type="Proteomes" id="UP000279962">
    <property type="component" value="Chromosome"/>
</dbReference>
<dbReference type="Pfam" id="PF22632">
    <property type="entry name" value="BphC_D1"/>
    <property type="match status" value="1"/>
</dbReference>
<gene>
    <name evidence="2" type="ORF">CDG68_08310</name>
</gene>
<dbReference type="RefSeq" id="WP_087553321.1">
    <property type="nucleotide sequence ID" value="NZ_CP033133.1"/>
</dbReference>
<dbReference type="InterPro" id="IPR037523">
    <property type="entry name" value="VOC_core"/>
</dbReference>
<dbReference type="PROSITE" id="PS51819">
    <property type="entry name" value="VOC"/>
    <property type="match status" value="2"/>
</dbReference>
<dbReference type="InterPro" id="IPR004360">
    <property type="entry name" value="Glyas_Fos-R_dOase_dom"/>
</dbReference>